<gene>
    <name evidence="6" type="ORF">GPEL0_01r1933</name>
</gene>
<dbReference type="InterPro" id="IPR035437">
    <property type="entry name" value="SNase_OB-fold_sf"/>
</dbReference>
<name>A0ABQ0MHH8_9BACT</name>
<dbReference type="PANTHER" id="PTHR12302">
    <property type="entry name" value="EBNA2 BINDING PROTEIN P100"/>
    <property type="match status" value="1"/>
</dbReference>
<dbReference type="RefSeq" id="WP_085812872.1">
    <property type="nucleotide sequence ID" value="NZ_BDQG01000001.1"/>
</dbReference>
<organism evidence="6 7">
    <name type="scientific">Geoanaerobacter pelophilus</name>
    <dbReference type="NCBI Taxonomy" id="60036"/>
    <lineage>
        <taxon>Bacteria</taxon>
        <taxon>Pseudomonadati</taxon>
        <taxon>Thermodesulfobacteriota</taxon>
        <taxon>Desulfuromonadia</taxon>
        <taxon>Geobacterales</taxon>
        <taxon>Geobacteraceae</taxon>
        <taxon>Geoanaerobacter</taxon>
    </lineage>
</organism>
<feature type="domain" description="TNase-like" evidence="5">
    <location>
        <begin position="33"/>
        <end position="173"/>
    </location>
</feature>
<evidence type="ECO:0000256" key="2">
    <source>
        <dbReference type="ARBA" id="ARBA00022759"/>
    </source>
</evidence>
<comment type="caution">
    <text evidence="6">The sequence shown here is derived from an EMBL/GenBank/DDBJ whole genome shotgun (WGS) entry which is preliminary data.</text>
</comment>
<dbReference type="Pfam" id="PF00565">
    <property type="entry name" value="SNase"/>
    <property type="match status" value="1"/>
</dbReference>
<evidence type="ECO:0000256" key="1">
    <source>
        <dbReference type="ARBA" id="ARBA00022722"/>
    </source>
</evidence>
<dbReference type="SMART" id="SM00318">
    <property type="entry name" value="SNc"/>
    <property type="match status" value="1"/>
</dbReference>
<proteinExistence type="predicted"/>
<keyword evidence="1" id="KW-0540">Nuclease</keyword>
<dbReference type="Gene3D" id="2.40.50.90">
    <property type="match status" value="1"/>
</dbReference>
<feature type="signal peptide" evidence="4">
    <location>
        <begin position="1"/>
        <end position="24"/>
    </location>
</feature>
<dbReference type="EMBL" id="BDQG01000001">
    <property type="protein sequence ID" value="GAW66527.1"/>
    <property type="molecule type" value="Genomic_DNA"/>
</dbReference>
<keyword evidence="7" id="KW-1185">Reference proteome</keyword>
<evidence type="ECO:0000313" key="6">
    <source>
        <dbReference type="EMBL" id="GAW66527.1"/>
    </source>
</evidence>
<feature type="chain" id="PRO_5045675207" evidence="4">
    <location>
        <begin position="25"/>
        <end position="193"/>
    </location>
</feature>
<dbReference type="PANTHER" id="PTHR12302:SF3">
    <property type="entry name" value="SERINE_THREONINE-PROTEIN KINASE 31"/>
    <property type="match status" value="1"/>
</dbReference>
<evidence type="ECO:0000256" key="3">
    <source>
        <dbReference type="ARBA" id="ARBA00022801"/>
    </source>
</evidence>
<reference evidence="6 7" key="1">
    <citation type="submission" date="2017-04" db="EMBL/GenBank/DDBJ databases">
        <authorList>
            <consortium name="Geobacter pelophilus Genome Sequencing"/>
            <person name="Aoyagi T."/>
            <person name="Koike H."/>
            <person name="Hori T."/>
        </authorList>
    </citation>
    <scope>NUCLEOTIDE SEQUENCE [LARGE SCALE GENOMIC DNA]</scope>
    <source>
        <strain evidence="6 7">Drf2</strain>
    </source>
</reference>
<dbReference type="SUPFAM" id="SSF50199">
    <property type="entry name" value="Staphylococcal nuclease"/>
    <property type="match status" value="1"/>
</dbReference>
<evidence type="ECO:0000313" key="7">
    <source>
        <dbReference type="Proteomes" id="UP000194153"/>
    </source>
</evidence>
<keyword evidence="3" id="KW-0378">Hydrolase</keyword>
<dbReference type="Proteomes" id="UP000194153">
    <property type="component" value="Unassembled WGS sequence"/>
</dbReference>
<dbReference type="PROSITE" id="PS50830">
    <property type="entry name" value="TNASE_3"/>
    <property type="match status" value="1"/>
</dbReference>
<evidence type="ECO:0000259" key="5">
    <source>
        <dbReference type="PROSITE" id="PS50830"/>
    </source>
</evidence>
<evidence type="ECO:0000256" key="4">
    <source>
        <dbReference type="SAM" id="SignalP"/>
    </source>
</evidence>
<reference evidence="7" key="2">
    <citation type="submission" date="2017-05" db="EMBL/GenBank/DDBJ databases">
        <title>Draft genome sequence of Geobacter pelophilus, a iron(III)-reducing bacteria.</title>
        <authorList>
            <person name="Aoyagi T."/>
            <person name="Koike H."/>
            <person name="Morita T."/>
            <person name="Sato Y."/>
            <person name="Habe H."/>
            <person name="Hori T."/>
        </authorList>
    </citation>
    <scope>NUCLEOTIDE SEQUENCE [LARGE SCALE GENOMIC DNA]</scope>
    <source>
        <strain evidence="7">Drf2</strain>
    </source>
</reference>
<dbReference type="InterPro" id="IPR016071">
    <property type="entry name" value="Staphylococal_nuclease_OB-fold"/>
</dbReference>
<sequence length="193" mass="21756">MRIACSIIALCSSCLFFLALPVQAQPASPNHVSVLEGLVVGVAEGDRITVNSFGTEIPVRLYGVAAPQIAKVDKFTGWYKPGQPYAEDAFRALSIKVLHQQVKVEIRTTLLSKRESAQIAFAVVYLDGRNINLEMLNEGWAWADRMILTRNDHPRYLTTERIARSKKRGLWAQENPQPPWNFKPQIKIRAKQN</sequence>
<keyword evidence="2" id="KW-0255">Endonuclease</keyword>
<protein>
    <submittedName>
        <fullName evidence="6">Nuclease</fullName>
    </submittedName>
</protein>
<keyword evidence="4" id="KW-0732">Signal</keyword>
<accession>A0ABQ0MHH8</accession>